<dbReference type="GO" id="GO:0003677">
    <property type="term" value="F:DNA binding"/>
    <property type="evidence" value="ECO:0007669"/>
    <property type="project" value="InterPro"/>
</dbReference>
<dbReference type="OrthoDB" id="9806513at2"/>
<gene>
    <name evidence="2" type="ORF">CBF37_06050</name>
</gene>
<dbReference type="InterPro" id="IPR009061">
    <property type="entry name" value="DNA-bd_dom_put_sf"/>
</dbReference>
<dbReference type="EMBL" id="NGJS01000007">
    <property type="protein sequence ID" value="RST98997.1"/>
    <property type="molecule type" value="Genomic_DNA"/>
</dbReference>
<evidence type="ECO:0000313" key="3">
    <source>
        <dbReference type="Proteomes" id="UP000287857"/>
    </source>
</evidence>
<protein>
    <recommendedName>
        <fullName evidence="1">HTH merR-type domain-containing protein</fullName>
    </recommendedName>
</protein>
<accession>A0A429ZYI3</accession>
<evidence type="ECO:0000313" key="2">
    <source>
        <dbReference type="EMBL" id="RST98997.1"/>
    </source>
</evidence>
<proteinExistence type="predicted"/>
<dbReference type="SUPFAM" id="SSF46955">
    <property type="entry name" value="Putative DNA-binding domain"/>
    <property type="match status" value="1"/>
</dbReference>
<dbReference type="PROSITE" id="PS50937">
    <property type="entry name" value="HTH_MERR_2"/>
    <property type="match status" value="1"/>
</dbReference>
<comment type="caution">
    <text evidence="2">The sequence shown here is derived from an EMBL/GenBank/DDBJ whole genome shotgun (WGS) entry which is preliminary data.</text>
</comment>
<dbReference type="InterPro" id="IPR000551">
    <property type="entry name" value="MerR-type_HTH_dom"/>
</dbReference>
<dbReference type="AlphaFoldDB" id="A0A429ZYI3"/>
<sequence length="139" mass="16468">MTNVSTRQLRYWEEKNFIQSIKNQTDNSYRRYQLRTVIKVTIIKEYLDEGYKLSKAVEKAEEKIKKINRFRQLLAQTLKDIELIDDSKTAFSLGPCKGSADSLYIIHDEQTNQLVYQQYPHDSKPDNIKLKSAFDMQKR</sequence>
<evidence type="ECO:0000259" key="1">
    <source>
        <dbReference type="PROSITE" id="PS50937"/>
    </source>
</evidence>
<dbReference type="Pfam" id="PF13411">
    <property type="entry name" value="MerR_1"/>
    <property type="match status" value="1"/>
</dbReference>
<organism evidence="2 3">
    <name type="scientific">Vagococcus vulneris</name>
    <dbReference type="NCBI Taxonomy" id="1977869"/>
    <lineage>
        <taxon>Bacteria</taxon>
        <taxon>Bacillati</taxon>
        <taxon>Bacillota</taxon>
        <taxon>Bacilli</taxon>
        <taxon>Lactobacillales</taxon>
        <taxon>Enterococcaceae</taxon>
        <taxon>Vagococcus</taxon>
    </lineage>
</organism>
<dbReference type="Proteomes" id="UP000287857">
    <property type="component" value="Unassembled WGS sequence"/>
</dbReference>
<keyword evidence="3" id="KW-1185">Reference proteome</keyword>
<dbReference type="Gene3D" id="1.10.1660.10">
    <property type="match status" value="1"/>
</dbReference>
<reference evidence="2 3" key="1">
    <citation type="submission" date="2017-05" db="EMBL/GenBank/DDBJ databases">
        <title>Vagococcus spp. assemblies.</title>
        <authorList>
            <person name="Gulvik C.A."/>
        </authorList>
    </citation>
    <scope>NUCLEOTIDE SEQUENCE [LARGE SCALE GENOMIC DNA]</scope>
    <source>
        <strain evidence="2 3">SS1995</strain>
    </source>
</reference>
<name>A0A429ZYI3_9ENTE</name>
<dbReference type="CDD" id="cd01105">
    <property type="entry name" value="HTH_GlnR-like"/>
    <property type="match status" value="1"/>
</dbReference>
<feature type="domain" description="HTH merR-type" evidence="1">
    <location>
        <begin position="1"/>
        <end position="62"/>
    </location>
</feature>
<dbReference type="GO" id="GO:0006355">
    <property type="term" value="P:regulation of DNA-templated transcription"/>
    <property type="evidence" value="ECO:0007669"/>
    <property type="project" value="InterPro"/>
</dbReference>